<dbReference type="GO" id="GO:0006281">
    <property type="term" value="P:DNA repair"/>
    <property type="evidence" value="ECO:0007669"/>
    <property type="project" value="TreeGrafter"/>
</dbReference>
<comment type="similarity">
    <text evidence="2">Belongs to the activator 1 small subunits family.</text>
</comment>
<dbReference type="SUPFAM" id="SSF48019">
    <property type="entry name" value="post-AAA+ oligomerization domain-like"/>
    <property type="match status" value="1"/>
</dbReference>
<dbReference type="Gene3D" id="1.20.272.10">
    <property type="match status" value="1"/>
</dbReference>
<dbReference type="Gene3D" id="1.10.8.60">
    <property type="match status" value="1"/>
</dbReference>
<comment type="subcellular location">
    <subcellularLocation>
        <location evidence="1">Nucleus</location>
    </subcellularLocation>
</comment>
<dbReference type="InterPro" id="IPR003959">
    <property type="entry name" value="ATPase_AAA_core"/>
</dbReference>
<keyword evidence="6" id="KW-0539">Nucleus</keyword>
<dbReference type="SUPFAM" id="SSF52540">
    <property type="entry name" value="P-loop containing nucleoside triphosphate hydrolases"/>
    <property type="match status" value="1"/>
</dbReference>
<accession>A0A820VRC9</accession>
<dbReference type="InterPro" id="IPR027417">
    <property type="entry name" value="P-loop_NTPase"/>
</dbReference>
<name>A0A820VRC9_9BILA</name>
<dbReference type="InterPro" id="IPR050238">
    <property type="entry name" value="DNA_Rep/Repair_Clamp_Loader"/>
</dbReference>
<dbReference type="AlphaFoldDB" id="A0A820VRC9"/>
<keyword evidence="5" id="KW-0067">ATP-binding</keyword>
<dbReference type="FunFam" id="3.40.50.300:FF:000107">
    <property type="entry name" value="Replication factor C subunit 4"/>
    <property type="match status" value="1"/>
</dbReference>
<dbReference type="Proteomes" id="UP000663851">
    <property type="component" value="Unassembled WGS sequence"/>
</dbReference>
<keyword evidence="4" id="KW-0547">Nucleotide-binding</keyword>
<dbReference type="InterPro" id="IPR003593">
    <property type="entry name" value="AAA+_ATPase"/>
</dbReference>
<dbReference type="GO" id="GO:0005663">
    <property type="term" value="C:DNA replication factor C complex"/>
    <property type="evidence" value="ECO:0007669"/>
    <property type="project" value="TreeGrafter"/>
</dbReference>
<evidence type="ECO:0000256" key="7">
    <source>
        <dbReference type="ARBA" id="ARBA00040745"/>
    </source>
</evidence>
<keyword evidence="3" id="KW-0235">DNA replication</keyword>
<evidence type="ECO:0000259" key="8">
    <source>
        <dbReference type="SMART" id="SM00382"/>
    </source>
</evidence>
<dbReference type="GO" id="GO:0003689">
    <property type="term" value="F:DNA clamp loader activity"/>
    <property type="evidence" value="ECO:0007669"/>
    <property type="project" value="TreeGrafter"/>
</dbReference>
<dbReference type="CDD" id="cd18140">
    <property type="entry name" value="HLD_clamp_RFC"/>
    <property type="match status" value="1"/>
</dbReference>
<dbReference type="NCBIfam" id="NF001679">
    <property type="entry name" value="PRK00440.1"/>
    <property type="match status" value="1"/>
</dbReference>
<evidence type="ECO:0000313" key="9">
    <source>
        <dbReference type="EMBL" id="CAF4503943.1"/>
    </source>
</evidence>
<dbReference type="GO" id="GO:0005634">
    <property type="term" value="C:nucleus"/>
    <property type="evidence" value="ECO:0007669"/>
    <property type="project" value="UniProtKB-SubCell"/>
</dbReference>
<dbReference type="Pfam" id="PF08542">
    <property type="entry name" value="Rep_fac_C"/>
    <property type="match status" value="1"/>
</dbReference>
<dbReference type="InterPro" id="IPR013748">
    <property type="entry name" value="Rep_factorC_C"/>
</dbReference>
<evidence type="ECO:0000313" key="11">
    <source>
        <dbReference type="Proteomes" id="UP000663851"/>
    </source>
</evidence>
<dbReference type="GO" id="GO:0005524">
    <property type="term" value="F:ATP binding"/>
    <property type="evidence" value="ECO:0007669"/>
    <property type="project" value="UniProtKB-KW"/>
</dbReference>
<feature type="domain" description="AAA+ ATPase" evidence="8">
    <location>
        <begin position="77"/>
        <end position="265"/>
    </location>
</feature>
<evidence type="ECO:0000313" key="10">
    <source>
        <dbReference type="EMBL" id="CAF4701608.1"/>
    </source>
</evidence>
<dbReference type="PANTHER" id="PTHR11669">
    <property type="entry name" value="REPLICATION FACTOR C / DNA POLYMERASE III GAMMA-TAU SUBUNIT"/>
    <property type="match status" value="1"/>
</dbReference>
<dbReference type="GO" id="GO:0016887">
    <property type="term" value="F:ATP hydrolysis activity"/>
    <property type="evidence" value="ECO:0007669"/>
    <property type="project" value="InterPro"/>
</dbReference>
<gene>
    <name evidence="9" type="ORF">HFQ381_LOCUS27977</name>
    <name evidence="10" type="ORF">QYT958_LOCUS17813</name>
</gene>
<proteinExistence type="inferred from homology"/>
<dbReference type="EMBL" id="CAJOBO010003811">
    <property type="protein sequence ID" value="CAF4503943.1"/>
    <property type="molecule type" value="Genomic_DNA"/>
</dbReference>
<evidence type="ECO:0000256" key="3">
    <source>
        <dbReference type="ARBA" id="ARBA00022705"/>
    </source>
</evidence>
<dbReference type="FunFam" id="1.10.8.60:FF:000012">
    <property type="entry name" value="Replication factor C subunit 4"/>
    <property type="match status" value="1"/>
</dbReference>
<dbReference type="CDD" id="cd00009">
    <property type="entry name" value="AAA"/>
    <property type="match status" value="1"/>
</dbReference>
<evidence type="ECO:0000256" key="4">
    <source>
        <dbReference type="ARBA" id="ARBA00022741"/>
    </source>
</evidence>
<dbReference type="InterPro" id="IPR008921">
    <property type="entry name" value="DNA_pol3_clamp-load_cplx_C"/>
</dbReference>
<dbReference type="EMBL" id="CAJOBR010002744">
    <property type="protein sequence ID" value="CAF4701608.1"/>
    <property type="molecule type" value="Genomic_DNA"/>
</dbReference>
<dbReference type="InterPro" id="IPR047854">
    <property type="entry name" value="RFC_lid"/>
</dbReference>
<dbReference type="Proteomes" id="UP000663848">
    <property type="component" value="Unassembled WGS sequence"/>
</dbReference>
<evidence type="ECO:0000256" key="2">
    <source>
        <dbReference type="ARBA" id="ARBA00005378"/>
    </source>
</evidence>
<comment type="caution">
    <text evidence="9">The sequence shown here is derived from an EMBL/GenBank/DDBJ whole genome shotgun (WGS) entry which is preliminary data.</text>
</comment>
<dbReference type="Pfam" id="PF00004">
    <property type="entry name" value="AAA"/>
    <property type="match status" value="1"/>
</dbReference>
<dbReference type="Gene3D" id="3.40.50.300">
    <property type="entry name" value="P-loop containing nucleotide triphosphate hydrolases"/>
    <property type="match status" value="1"/>
</dbReference>
<protein>
    <recommendedName>
        <fullName evidence="7">Replication factor C subunit 2</fullName>
    </recommendedName>
</protein>
<evidence type="ECO:0000256" key="6">
    <source>
        <dbReference type="ARBA" id="ARBA00023242"/>
    </source>
</evidence>
<dbReference type="SMART" id="SM00382">
    <property type="entry name" value="AAA"/>
    <property type="match status" value="1"/>
</dbReference>
<evidence type="ECO:0000256" key="5">
    <source>
        <dbReference type="ARBA" id="ARBA00022840"/>
    </source>
</evidence>
<dbReference type="PANTHER" id="PTHR11669:SF5">
    <property type="entry name" value="REPLICATION FACTOR C SUBUNIT 2"/>
    <property type="match status" value="1"/>
</dbReference>
<reference evidence="9" key="1">
    <citation type="submission" date="2021-02" db="EMBL/GenBank/DDBJ databases">
        <authorList>
            <person name="Nowell W R."/>
        </authorList>
    </citation>
    <scope>NUCLEOTIDE SEQUENCE</scope>
</reference>
<dbReference type="GO" id="GO:0006261">
    <property type="term" value="P:DNA-templated DNA replication"/>
    <property type="evidence" value="ECO:0007669"/>
    <property type="project" value="TreeGrafter"/>
</dbReference>
<sequence length="379" mass="42857">MDSDMKDTGDVEMFDVNLSNAKENSAPTQTKEIDVISKSVVTKHTPWLEKYRPAKLDDIVGNEEAILRLAHFARQGNLPNIIISGPPGCGKTTSVLCLARQMLGDSFREAVLEMNASNDRGIDVVRTKIKMFAQAKVSLPKGRHKIIILDEADSMTEGAQQALRRTMELYSKTTRFALACNASDKIIEPIQSRCAMLRYSKLNDEQLLKRLMEIAKTEQVSFTSEGLEAIIFTAQGDMRQAINNLQSTVFGFGHVNSENVFKVCDEPHPILIRDMIEKCLKSDLDEAYKAMNHLWRLGKLHMKYENRPKKVVFHGYTAEDILSVIMRVTKTYPMSEFMQLEFIREIGLTYMRVSQGVESQLQLSSLLARLCEKANSTTH</sequence>
<evidence type="ECO:0000256" key="1">
    <source>
        <dbReference type="ARBA" id="ARBA00004123"/>
    </source>
</evidence>
<organism evidence="9 11">
    <name type="scientific">Rotaria socialis</name>
    <dbReference type="NCBI Taxonomy" id="392032"/>
    <lineage>
        <taxon>Eukaryota</taxon>
        <taxon>Metazoa</taxon>
        <taxon>Spiralia</taxon>
        <taxon>Gnathifera</taxon>
        <taxon>Rotifera</taxon>
        <taxon>Eurotatoria</taxon>
        <taxon>Bdelloidea</taxon>
        <taxon>Philodinida</taxon>
        <taxon>Philodinidae</taxon>
        <taxon>Rotaria</taxon>
    </lineage>
</organism>
<dbReference type="GO" id="GO:0003677">
    <property type="term" value="F:DNA binding"/>
    <property type="evidence" value="ECO:0007669"/>
    <property type="project" value="InterPro"/>
</dbReference>